<dbReference type="PANTHER" id="PTHR42840:SF3">
    <property type="entry name" value="BINDING ROSSMANN FOLD OXIDOREDUCTASE, PUTATIVE (AFU_ORTHOLOGUE AFUA_2G10240)-RELATED"/>
    <property type="match status" value="1"/>
</dbReference>
<dbReference type="Proteomes" id="UP000316882">
    <property type="component" value="Unassembled WGS sequence"/>
</dbReference>
<dbReference type="InterPro" id="IPR055170">
    <property type="entry name" value="GFO_IDH_MocA-like_dom"/>
</dbReference>
<evidence type="ECO:0000256" key="1">
    <source>
        <dbReference type="ARBA" id="ARBA00010928"/>
    </source>
</evidence>
<sequence length="308" mass="33296">MVKVAVAGADDSAKERQASWSQIHGVEVAGHAQSLQELRCLLAEEKVELVEFAGTVEGTWVTHAARSGVNILLDEHAGMSDQQLVAAADLCEQNGCVMYLTDSLRFSPEYAQAREQVVSGAIGKPGVLRLRRGTHASVDGCIFSRLGMREFDWLRWTFGEVERVQANKVAREVATGQLLQYALIILRMRDGAIAQVELSQADSSEHTFFELTGDAGMLLHDSRDSLPIRWSRGGADGQAVAGQTEQGSHAGIDPLQKQREQLVRHLLGEAAAGMTVRDWLLAKEIAQAASESAKAGKPVSLAKGEVAQ</sequence>
<organism evidence="4 5">
    <name type="scientific">Brevibacillus parabrevis</name>
    <dbReference type="NCBI Taxonomy" id="54914"/>
    <lineage>
        <taxon>Bacteria</taxon>
        <taxon>Bacillati</taxon>
        <taxon>Bacillota</taxon>
        <taxon>Bacilli</taxon>
        <taxon>Bacillales</taxon>
        <taxon>Paenibacillaceae</taxon>
        <taxon>Brevibacillus</taxon>
    </lineage>
</organism>
<gene>
    <name evidence="4" type="ORF">BPA01_16050</name>
</gene>
<keyword evidence="5" id="KW-1185">Reference proteome</keyword>
<proteinExistence type="inferred from homology"/>
<dbReference type="Pfam" id="PF22725">
    <property type="entry name" value="GFO_IDH_MocA_C3"/>
    <property type="match status" value="1"/>
</dbReference>
<evidence type="ECO:0000259" key="3">
    <source>
        <dbReference type="Pfam" id="PF22725"/>
    </source>
</evidence>
<comment type="similarity">
    <text evidence="1">Belongs to the Gfo/Idh/MocA family.</text>
</comment>
<reference evidence="4 5" key="1">
    <citation type="submission" date="2019-06" db="EMBL/GenBank/DDBJ databases">
        <title>Whole genome shotgun sequence of Brevibacillus parabrevis NBRC 12334.</title>
        <authorList>
            <person name="Hosoyama A."/>
            <person name="Uohara A."/>
            <person name="Ohji S."/>
            <person name="Ichikawa N."/>
        </authorList>
    </citation>
    <scope>NUCLEOTIDE SEQUENCE [LARGE SCALE GENOMIC DNA]</scope>
    <source>
        <strain evidence="4 5">NBRC 12334</strain>
    </source>
</reference>
<comment type="caution">
    <text evidence="4">The sequence shown here is derived from an EMBL/GenBank/DDBJ whole genome shotgun (WGS) entry which is preliminary data.</text>
</comment>
<keyword evidence="2" id="KW-0560">Oxidoreductase</keyword>
<dbReference type="GeneID" id="87609624"/>
<dbReference type="SUPFAM" id="SSF51735">
    <property type="entry name" value="NAD(P)-binding Rossmann-fold domains"/>
    <property type="match status" value="1"/>
</dbReference>
<evidence type="ECO:0000313" key="5">
    <source>
        <dbReference type="Proteomes" id="UP000316882"/>
    </source>
</evidence>
<accession>A0A4Y3PGY1</accession>
<feature type="domain" description="GFO/IDH/MocA-like oxidoreductase" evidence="3">
    <location>
        <begin position="110"/>
        <end position="218"/>
    </location>
</feature>
<dbReference type="GO" id="GO:0016491">
    <property type="term" value="F:oxidoreductase activity"/>
    <property type="evidence" value="ECO:0007669"/>
    <property type="project" value="UniProtKB-KW"/>
</dbReference>
<name>A0A4Y3PGY1_BREPA</name>
<dbReference type="RefSeq" id="WP_122966309.1">
    <property type="nucleotide sequence ID" value="NZ_BJMH01000006.1"/>
</dbReference>
<dbReference type="Gene3D" id="3.30.360.10">
    <property type="entry name" value="Dihydrodipicolinate Reductase, domain 2"/>
    <property type="match status" value="1"/>
</dbReference>
<dbReference type="AlphaFoldDB" id="A0A4Y3PGY1"/>
<evidence type="ECO:0000256" key="2">
    <source>
        <dbReference type="ARBA" id="ARBA00023002"/>
    </source>
</evidence>
<evidence type="ECO:0000313" key="4">
    <source>
        <dbReference type="EMBL" id="GEB32025.1"/>
    </source>
</evidence>
<dbReference type="SUPFAM" id="SSF55347">
    <property type="entry name" value="Glyceraldehyde-3-phosphate dehydrogenase-like, C-terminal domain"/>
    <property type="match status" value="1"/>
</dbReference>
<protein>
    <recommendedName>
        <fullName evidence="3">GFO/IDH/MocA-like oxidoreductase domain-containing protein</fullName>
    </recommendedName>
</protein>
<dbReference type="EMBL" id="BJMH01000006">
    <property type="protein sequence ID" value="GEB32025.1"/>
    <property type="molecule type" value="Genomic_DNA"/>
</dbReference>
<dbReference type="PANTHER" id="PTHR42840">
    <property type="entry name" value="NAD(P)-BINDING ROSSMANN-FOLD SUPERFAMILY PROTEIN-RELATED"/>
    <property type="match status" value="1"/>
</dbReference>
<dbReference type="InterPro" id="IPR036291">
    <property type="entry name" value="NAD(P)-bd_dom_sf"/>
</dbReference>